<dbReference type="EMBL" id="BCLY01000009">
    <property type="protein sequence ID" value="GAQ07617.1"/>
    <property type="molecule type" value="Genomic_DNA"/>
</dbReference>
<accession>A0AAN4PJ21</accession>
<dbReference type="Proteomes" id="UP000051487">
    <property type="component" value="Unassembled WGS sequence"/>
</dbReference>
<evidence type="ECO:0000313" key="2">
    <source>
        <dbReference type="Proteomes" id="UP000051487"/>
    </source>
</evidence>
<name>A0AAN4PJ21_ASPLE</name>
<sequence>MILLFSPALANGVEGLVRTMEPIGECGGDVDVDVEANAVDMALLDSEQNGIKGKEQDLDLDLRIRTC</sequence>
<proteinExistence type="predicted"/>
<protein>
    <submittedName>
        <fullName evidence="1">Uncharacterized protein</fullName>
    </submittedName>
</protein>
<gene>
    <name evidence="1" type="ORF">ALT_4938</name>
</gene>
<dbReference type="AlphaFoldDB" id="A0AAN4PJ21"/>
<reference evidence="1 2" key="1">
    <citation type="submission" date="2015-11" db="EMBL/GenBank/DDBJ databases">
        <title>Aspergillus lentulus strain IFM 54703T.</title>
        <authorList>
            <person name="Kusuya Y."/>
            <person name="Sakai K."/>
            <person name="Kamei K."/>
            <person name="Takahashi H."/>
            <person name="Yaguchi T."/>
        </authorList>
    </citation>
    <scope>NUCLEOTIDE SEQUENCE [LARGE SCALE GENOMIC DNA]</scope>
    <source>
        <strain evidence="1 2">IFM 54703</strain>
    </source>
</reference>
<organism evidence="1 2">
    <name type="scientific">Aspergillus lentulus</name>
    <dbReference type="NCBI Taxonomy" id="293939"/>
    <lineage>
        <taxon>Eukaryota</taxon>
        <taxon>Fungi</taxon>
        <taxon>Dikarya</taxon>
        <taxon>Ascomycota</taxon>
        <taxon>Pezizomycotina</taxon>
        <taxon>Eurotiomycetes</taxon>
        <taxon>Eurotiomycetidae</taxon>
        <taxon>Eurotiales</taxon>
        <taxon>Aspergillaceae</taxon>
        <taxon>Aspergillus</taxon>
        <taxon>Aspergillus subgen. Fumigati</taxon>
    </lineage>
</organism>
<comment type="caution">
    <text evidence="1">The sequence shown here is derived from an EMBL/GenBank/DDBJ whole genome shotgun (WGS) entry which is preliminary data.</text>
</comment>
<evidence type="ECO:0000313" key="1">
    <source>
        <dbReference type="EMBL" id="GAQ07617.1"/>
    </source>
</evidence>